<dbReference type="PROSITE" id="PS51257">
    <property type="entry name" value="PROKAR_LIPOPROTEIN"/>
    <property type="match status" value="1"/>
</dbReference>
<dbReference type="InterPro" id="IPR011042">
    <property type="entry name" value="6-blade_b-propeller_TolB-like"/>
</dbReference>
<dbReference type="Pfam" id="PF07676">
    <property type="entry name" value="PD40"/>
    <property type="match status" value="1"/>
</dbReference>
<dbReference type="EMBL" id="NJBN01000006">
    <property type="protein sequence ID" value="TKJ40004.1"/>
    <property type="molecule type" value="Genomic_DNA"/>
</dbReference>
<dbReference type="SUPFAM" id="SSF82171">
    <property type="entry name" value="DPP6 N-terminal domain-like"/>
    <property type="match status" value="1"/>
</dbReference>
<sequence>MKADRFFSYFILATVILVISCATKTPVEPEIINNPPGAPSNPTPYDGLANVSMFPVLSWTAVDPDGDSLIYDVYLGDANPPPLVVENVGSALYSPLSLSPNTIYYWKVDAKDGTGEVTEGPTWTFATSSISGVQISSFGSLPRWSPDGDKVLFGGQGVNVGLWVYYRLSGNTEQITDDTHPHRWDYKWSPQSDQIAFGGAGPTSTIQAGIFTVALDGSQPVWWHSTGHSPCWIPDGTGIVFAEEDNQSATYGLFQLNFVDTSLVQLTGSGIESQFNSTGTRIAFRNPGSSQAYDLKSVSASGGLEITLADNCLHFKWTSDGTTLVYDYMSYSMGMTICSVSASGGVPVTLLTGAAEPSLSSTGILAFHGMSGTESLGVYTVSLYGGIATNRSANGSQPDISPDGSLLVYSFNDSIWLVYL</sequence>
<dbReference type="PANTHER" id="PTHR36842:SF1">
    <property type="entry name" value="PROTEIN TOLB"/>
    <property type="match status" value="1"/>
</dbReference>
<organism evidence="2 3">
    <name type="scientific">candidate division LCP-89 bacterium B3_LCP</name>
    <dbReference type="NCBI Taxonomy" id="2012998"/>
    <lineage>
        <taxon>Bacteria</taxon>
        <taxon>Pseudomonadati</taxon>
        <taxon>Bacteria division LCP-89</taxon>
    </lineage>
</organism>
<dbReference type="PANTHER" id="PTHR36842">
    <property type="entry name" value="PROTEIN TOLB HOMOLOG"/>
    <property type="match status" value="1"/>
</dbReference>
<dbReference type="AlphaFoldDB" id="A0A532UYG6"/>
<proteinExistence type="inferred from homology"/>
<gene>
    <name evidence="2" type="ORF">CEE37_09720</name>
</gene>
<evidence type="ECO:0008006" key="4">
    <source>
        <dbReference type="Google" id="ProtNLM"/>
    </source>
</evidence>
<dbReference type="Gene3D" id="2.120.10.30">
    <property type="entry name" value="TolB, C-terminal domain"/>
    <property type="match status" value="1"/>
</dbReference>
<dbReference type="InterPro" id="IPR036116">
    <property type="entry name" value="FN3_sf"/>
</dbReference>
<dbReference type="SUPFAM" id="SSF49265">
    <property type="entry name" value="Fibronectin type III"/>
    <property type="match status" value="1"/>
</dbReference>
<evidence type="ECO:0000313" key="2">
    <source>
        <dbReference type="EMBL" id="TKJ40004.1"/>
    </source>
</evidence>
<evidence type="ECO:0000313" key="3">
    <source>
        <dbReference type="Proteomes" id="UP000319619"/>
    </source>
</evidence>
<comment type="caution">
    <text evidence="2">The sequence shown here is derived from an EMBL/GenBank/DDBJ whole genome shotgun (WGS) entry which is preliminary data.</text>
</comment>
<dbReference type="InterPro" id="IPR013783">
    <property type="entry name" value="Ig-like_fold"/>
</dbReference>
<dbReference type="InterPro" id="IPR011659">
    <property type="entry name" value="WD40"/>
</dbReference>
<accession>A0A532UYG6</accession>
<reference evidence="2 3" key="1">
    <citation type="submission" date="2017-06" db="EMBL/GenBank/DDBJ databases">
        <title>Novel microbial phyla capable of carbon fixation and sulfur reduction in deep-sea sediments.</title>
        <authorList>
            <person name="Huang J."/>
            <person name="Baker B."/>
            <person name="Wang Y."/>
        </authorList>
    </citation>
    <scope>NUCLEOTIDE SEQUENCE [LARGE SCALE GENOMIC DNA]</scope>
    <source>
        <strain evidence="2">B3_LCP</strain>
    </source>
</reference>
<protein>
    <recommendedName>
        <fullName evidence="4">Fibronectin type-III domain-containing protein</fullName>
    </recommendedName>
</protein>
<evidence type="ECO:0000256" key="1">
    <source>
        <dbReference type="ARBA" id="ARBA00009820"/>
    </source>
</evidence>
<dbReference type="Gene3D" id="2.60.40.10">
    <property type="entry name" value="Immunoglobulins"/>
    <property type="match status" value="1"/>
</dbReference>
<name>A0A532UYG6_UNCL8</name>
<dbReference type="Proteomes" id="UP000319619">
    <property type="component" value="Unassembled WGS sequence"/>
</dbReference>
<comment type="similarity">
    <text evidence="1">Belongs to the TolB family.</text>
</comment>